<organism evidence="2 3">
    <name type="scientific">Puccinia sorghi</name>
    <dbReference type="NCBI Taxonomy" id="27349"/>
    <lineage>
        <taxon>Eukaryota</taxon>
        <taxon>Fungi</taxon>
        <taxon>Dikarya</taxon>
        <taxon>Basidiomycota</taxon>
        <taxon>Pucciniomycotina</taxon>
        <taxon>Pucciniomycetes</taxon>
        <taxon>Pucciniales</taxon>
        <taxon>Pucciniaceae</taxon>
        <taxon>Puccinia</taxon>
    </lineage>
</organism>
<keyword evidence="3" id="KW-1185">Reference proteome</keyword>
<gene>
    <name evidence="2" type="ORF">VP01_4767g2</name>
</gene>
<accession>A0A0L6UPP9</accession>
<comment type="caution">
    <text evidence="2">The sequence shown here is derived from an EMBL/GenBank/DDBJ whole genome shotgun (WGS) entry which is preliminary data.</text>
</comment>
<keyword evidence="1" id="KW-1133">Transmembrane helix</keyword>
<proteinExistence type="predicted"/>
<dbReference type="AlphaFoldDB" id="A0A0L6UPP9"/>
<protein>
    <submittedName>
        <fullName evidence="2">Uncharacterized protein</fullName>
    </submittedName>
</protein>
<dbReference type="VEuPathDB" id="FungiDB:VP01_4767g2"/>
<reference evidence="2 3" key="1">
    <citation type="submission" date="2015-08" db="EMBL/GenBank/DDBJ databases">
        <title>Next Generation Sequencing and Analysis of the Genome of Puccinia sorghi L Schw, the Causal Agent of Maize Common Rust.</title>
        <authorList>
            <person name="Rochi L."/>
            <person name="Burguener G."/>
            <person name="Darino M."/>
            <person name="Turjanski A."/>
            <person name="Kreff E."/>
            <person name="Dieguez M.J."/>
            <person name="Sacco F."/>
        </authorList>
    </citation>
    <scope>NUCLEOTIDE SEQUENCE [LARGE SCALE GENOMIC DNA]</scope>
    <source>
        <strain evidence="2 3">RO10H11247</strain>
    </source>
</reference>
<sequence length="328" mass="38099">MSGLVDPHMFRAYHRSSDFLHPAINLAGSRTPEPIFLSLEPIINNIGLPQCCLSEGKKSKKRGFLSTHFPIQFRDHLFPIVFSFFLLIPFSFRKQFNSSTLSKSCLSTSGSNPSTQLLNTNSTSKTRLRQLFSINPTHLSISFLIGEKTTDIDSTSIKLNPFSSYYCNLIHPSSYLDSDYFLMFDLSFFYLIYFFSSSNLFLHSVWFGFLSQQFIGYSRRERNLFFFWKIRRSLYNNNIGKILVTMIVIFCIRGNLSVYGKSKRIKSQNLSGYGKREKFIIIPIWQSNERGCLSRESVRGDSFLSDDELKRENMSRHLDMSRRMINNH</sequence>
<feature type="transmembrane region" description="Helical" evidence="1">
    <location>
        <begin position="239"/>
        <end position="256"/>
    </location>
</feature>
<feature type="transmembrane region" description="Helical" evidence="1">
    <location>
        <begin position="188"/>
        <end position="209"/>
    </location>
</feature>
<evidence type="ECO:0000313" key="2">
    <source>
        <dbReference type="EMBL" id="KNZ49810.1"/>
    </source>
</evidence>
<evidence type="ECO:0000256" key="1">
    <source>
        <dbReference type="SAM" id="Phobius"/>
    </source>
</evidence>
<keyword evidence="1" id="KW-0812">Transmembrane</keyword>
<keyword evidence="1" id="KW-0472">Membrane</keyword>
<evidence type="ECO:0000313" key="3">
    <source>
        <dbReference type="Proteomes" id="UP000037035"/>
    </source>
</evidence>
<dbReference type="EMBL" id="LAVV01009908">
    <property type="protein sequence ID" value="KNZ49810.1"/>
    <property type="molecule type" value="Genomic_DNA"/>
</dbReference>
<name>A0A0L6UPP9_9BASI</name>
<dbReference type="Proteomes" id="UP000037035">
    <property type="component" value="Unassembled WGS sequence"/>
</dbReference>